<comment type="caution">
    <text evidence="4">The sequence shown here is derived from an EMBL/GenBank/DDBJ whole genome shotgun (WGS) entry which is preliminary data.</text>
</comment>
<reference evidence="4 5" key="1">
    <citation type="submission" date="2015-06" db="EMBL/GenBank/DDBJ databases">
        <title>Improved classification and identification of acetic acid bacteria using matrix-assisted laser desorption/ionization time-of-flight mass spectrometry; Gluconobacter nephelii and Gluconobacter uchimurae are later heterotypic synonyms of Gluconobacter japonicus and Gluconobacter oxydans, respectively.</title>
        <authorList>
            <person name="Li L."/>
            <person name="Cleenwerck I."/>
            <person name="De Vuyst L."/>
            <person name="Vandamme P."/>
        </authorList>
    </citation>
    <scope>NUCLEOTIDE SEQUENCE [LARGE SCALE GENOMIC DNA]</scope>
    <source>
        <strain evidence="4 5">LMG 1625</strain>
    </source>
</reference>
<evidence type="ECO:0000256" key="1">
    <source>
        <dbReference type="ARBA" id="ARBA00022679"/>
    </source>
</evidence>
<evidence type="ECO:0000259" key="3">
    <source>
        <dbReference type="Pfam" id="PF13579"/>
    </source>
</evidence>
<dbReference type="PANTHER" id="PTHR46401">
    <property type="entry name" value="GLYCOSYLTRANSFERASE WBBK-RELATED"/>
    <property type="match status" value="1"/>
</dbReference>
<dbReference type="RefSeq" id="WP_062248163.1">
    <property type="nucleotide sequence ID" value="NZ_LHZA01000113.1"/>
</dbReference>
<accession>A0A149QM27</accession>
<dbReference type="Proteomes" id="UP000075473">
    <property type="component" value="Unassembled WGS sequence"/>
</dbReference>
<proteinExistence type="predicted"/>
<feature type="domain" description="Glycosyl transferase family 1" evidence="2">
    <location>
        <begin position="184"/>
        <end position="344"/>
    </location>
</feature>
<sequence>MTFSIGILTHSTNPRGGVVHGMALAEALCDAGHTATLIAPDTTGNGFFRTPRCTTRCIPALPEQDLSTLVERRIGEIRDALRGEHFDVLHAQDPISANALADLMEEGRIAGFARTIHHLDRFSHPVLAARQERGFMAATELFTVSALWERTLRDDHRREAPVVGNGVDPLRFSPVPTMQDASLRARYHLPADRRLILAVGGIERRKNTLHLLEAFLSLRHEQPDVHLLVVGGASLLDHSSYRTQFTTRLRESGEGDHVTVTGPVADEDMPSFYRQAAVLAYPSATEGFGLCPLEALACGTPAVVPEIAPFTEHLSGADALWCRPDDPNSLLLTLREALSAQTRDRFQVSGPATGRRFDWRSVASRHLPAYRRLAALPCANAYNSGASSPCPK</sequence>
<gene>
    <name evidence="4" type="ORF">AD928_03025</name>
</gene>
<dbReference type="InterPro" id="IPR001296">
    <property type="entry name" value="Glyco_trans_1"/>
</dbReference>
<feature type="domain" description="Glycosyltransferase subfamily 4-like N-terminal" evidence="3">
    <location>
        <begin position="16"/>
        <end position="165"/>
    </location>
</feature>
<keyword evidence="1 4" id="KW-0808">Transferase</keyword>
<dbReference type="PATRIC" id="fig|178900.5.peg.2729"/>
<protein>
    <submittedName>
        <fullName evidence="4">Glycosyl transferase</fullName>
    </submittedName>
</protein>
<dbReference type="CDD" id="cd03801">
    <property type="entry name" value="GT4_PimA-like"/>
    <property type="match status" value="1"/>
</dbReference>
<dbReference type="Pfam" id="PF13579">
    <property type="entry name" value="Glyco_trans_4_4"/>
    <property type="match status" value="1"/>
</dbReference>
<evidence type="ECO:0000313" key="4">
    <source>
        <dbReference type="EMBL" id="KXU98340.1"/>
    </source>
</evidence>
<dbReference type="AlphaFoldDB" id="A0A149QM27"/>
<evidence type="ECO:0000259" key="2">
    <source>
        <dbReference type="Pfam" id="PF00534"/>
    </source>
</evidence>
<dbReference type="SUPFAM" id="SSF53756">
    <property type="entry name" value="UDP-Glycosyltransferase/glycogen phosphorylase"/>
    <property type="match status" value="1"/>
</dbReference>
<dbReference type="EMBL" id="LHZA01000113">
    <property type="protein sequence ID" value="KXU98340.1"/>
    <property type="molecule type" value="Genomic_DNA"/>
</dbReference>
<name>A0A149QM27_9PROT</name>
<dbReference type="InterPro" id="IPR023986">
    <property type="entry name" value="GlycosylTfrase_MSMEG0565"/>
</dbReference>
<dbReference type="Gene3D" id="3.40.50.2000">
    <property type="entry name" value="Glycogen Phosphorylase B"/>
    <property type="match status" value="2"/>
</dbReference>
<dbReference type="GO" id="GO:0009103">
    <property type="term" value="P:lipopolysaccharide biosynthetic process"/>
    <property type="evidence" value="ECO:0007669"/>
    <property type="project" value="TreeGrafter"/>
</dbReference>
<evidence type="ECO:0000313" key="5">
    <source>
        <dbReference type="Proteomes" id="UP000075473"/>
    </source>
</evidence>
<dbReference type="Pfam" id="PF00534">
    <property type="entry name" value="Glycos_transf_1"/>
    <property type="match status" value="1"/>
</dbReference>
<dbReference type="NCBIfam" id="TIGR04047">
    <property type="entry name" value="MSMEG_0565_glyc"/>
    <property type="match status" value="1"/>
</dbReference>
<dbReference type="InterPro" id="IPR028098">
    <property type="entry name" value="Glyco_trans_4-like_N"/>
</dbReference>
<dbReference type="GO" id="GO:0016757">
    <property type="term" value="F:glycosyltransferase activity"/>
    <property type="evidence" value="ECO:0007669"/>
    <property type="project" value="InterPro"/>
</dbReference>
<dbReference type="PANTHER" id="PTHR46401:SF2">
    <property type="entry name" value="GLYCOSYLTRANSFERASE WBBK-RELATED"/>
    <property type="match status" value="1"/>
</dbReference>
<organism evidence="4 5">
    <name type="scientific">Acetobacter cerevisiae</name>
    <dbReference type="NCBI Taxonomy" id="178900"/>
    <lineage>
        <taxon>Bacteria</taxon>
        <taxon>Pseudomonadati</taxon>
        <taxon>Pseudomonadota</taxon>
        <taxon>Alphaproteobacteria</taxon>
        <taxon>Acetobacterales</taxon>
        <taxon>Acetobacteraceae</taxon>
        <taxon>Acetobacter</taxon>
    </lineage>
</organism>